<evidence type="ECO:0000313" key="1">
    <source>
        <dbReference type="EMBL" id="KAI9916263.1"/>
    </source>
</evidence>
<dbReference type="EMBL" id="CM047581">
    <property type="protein sequence ID" value="KAI9916263.1"/>
    <property type="molecule type" value="Genomic_DNA"/>
</dbReference>
<keyword evidence="2" id="KW-1185">Reference proteome</keyword>
<proteinExistence type="predicted"/>
<accession>A0ACC0WE99</accession>
<comment type="caution">
    <text evidence="1">The sequence shown here is derived from an EMBL/GenBank/DDBJ whole genome shotgun (WGS) entry which is preliminary data.</text>
</comment>
<evidence type="ECO:0000313" key="2">
    <source>
        <dbReference type="Proteomes" id="UP001163321"/>
    </source>
</evidence>
<dbReference type="Proteomes" id="UP001163321">
    <property type="component" value="Chromosome 2"/>
</dbReference>
<sequence>MKLSDSLWTTWWHLMSKAVFSYGKEALRNHFPKSTTALKVVEYGDQHPISFSTWLSKIYTDFTTTDLCKDVKARLRIFYEEKLNLHLVVFLVR</sequence>
<reference evidence="1 2" key="1">
    <citation type="journal article" date="2022" name="bioRxiv">
        <title>The genome of the oomycete Peronosclerospora sorghi, a cosmopolitan pathogen of maize and sorghum, is inflated with dispersed pseudogenes.</title>
        <authorList>
            <person name="Fletcher K."/>
            <person name="Martin F."/>
            <person name="Isakeit T."/>
            <person name="Cavanaugh K."/>
            <person name="Magill C."/>
            <person name="Michelmore R."/>
        </authorList>
    </citation>
    <scope>NUCLEOTIDE SEQUENCE [LARGE SCALE GENOMIC DNA]</scope>
    <source>
        <strain evidence="1">P6</strain>
    </source>
</reference>
<protein>
    <submittedName>
        <fullName evidence="1">Uncharacterized protein</fullName>
    </submittedName>
</protein>
<organism evidence="1 2">
    <name type="scientific">Peronosclerospora sorghi</name>
    <dbReference type="NCBI Taxonomy" id="230839"/>
    <lineage>
        <taxon>Eukaryota</taxon>
        <taxon>Sar</taxon>
        <taxon>Stramenopiles</taxon>
        <taxon>Oomycota</taxon>
        <taxon>Peronosporomycetes</taxon>
        <taxon>Peronosporales</taxon>
        <taxon>Peronosporaceae</taxon>
        <taxon>Peronosclerospora</taxon>
    </lineage>
</organism>
<gene>
    <name evidence="1" type="ORF">PsorP6_017097</name>
</gene>
<name>A0ACC0WE99_9STRA</name>